<dbReference type="SUPFAM" id="SSF57850">
    <property type="entry name" value="RING/U-box"/>
    <property type="match status" value="2"/>
</dbReference>
<keyword evidence="5" id="KW-0677">Repeat</keyword>
<dbReference type="GO" id="GO:0016567">
    <property type="term" value="P:protein ubiquitination"/>
    <property type="evidence" value="ECO:0007669"/>
    <property type="project" value="InterPro"/>
</dbReference>
<evidence type="ECO:0000256" key="5">
    <source>
        <dbReference type="ARBA" id="ARBA00022737"/>
    </source>
</evidence>
<dbReference type="GO" id="GO:0004842">
    <property type="term" value="F:ubiquitin-protein transferase activity"/>
    <property type="evidence" value="ECO:0007669"/>
    <property type="project" value="InterPro"/>
</dbReference>
<evidence type="ECO:0000313" key="12">
    <source>
        <dbReference type="EMBL" id="KAF7848129.1"/>
    </source>
</evidence>
<dbReference type="AlphaFoldDB" id="A0A8T0CPY1"/>
<evidence type="ECO:0008006" key="14">
    <source>
        <dbReference type="Google" id="ProtNLM"/>
    </source>
</evidence>
<comment type="function">
    <text evidence="1">Might act as an E3 ubiquitin-protein ligase, or as part of E3 complex, which accepts ubiquitin from specific E2 ubiquitin-conjugating enzymes and then transfers it to substrates.</text>
</comment>
<evidence type="ECO:0000256" key="3">
    <source>
        <dbReference type="ARBA" id="ARBA00022679"/>
    </source>
</evidence>
<comment type="caution">
    <text evidence="12">The sequence shown here is derived from an EMBL/GenBank/DDBJ whole genome shotgun (WGS) entry which is preliminary data.</text>
</comment>
<evidence type="ECO:0000256" key="9">
    <source>
        <dbReference type="PROSITE-ProRule" id="PRU00175"/>
    </source>
</evidence>
<evidence type="ECO:0000256" key="8">
    <source>
        <dbReference type="ARBA" id="ARBA00022833"/>
    </source>
</evidence>
<dbReference type="InterPro" id="IPR018957">
    <property type="entry name" value="Znf_C3HC4_RING-type"/>
</dbReference>
<dbReference type="Proteomes" id="UP000806378">
    <property type="component" value="Unassembled WGS sequence"/>
</dbReference>
<reference evidence="12" key="1">
    <citation type="submission" date="2020-05" db="EMBL/GenBank/DDBJ databases">
        <title>WGS assembly of Corymbia citriodora subspecies variegata.</title>
        <authorList>
            <person name="Barry K."/>
            <person name="Hundley H."/>
            <person name="Shu S."/>
            <person name="Jenkins J."/>
            <person name="Grimwood J."/>
            <person name="Baten A."/>
        </authorList>
    </citation>
    <scope>NUCLEOTIDE SEQUENCE</scope>
    <source>
        <strain evidence="12">CV2-018</strain>
    </source>
</reference>
<dbReference type="InterPro" id="IPR013083">
    <property type="entry name" value="Znf_RING/FYVE/PHD"/>
</dbReference>
<accession>A0A8T0CPY1</accession>
<keyword evidence="3" id="KW-0808">Transferase</keyword>
<dbReference type="Gramene" id="rna-gnl|WGS:JABURB|Cocit.L2269.1">
    <property type="protein sequence ID" value="cds-KAF7848129.1"/>
    <property type="gene ID" value="gene-BT93_L2269"/>
</dbReference>
<evidence type="ECO:0000313" key="13">
    <source>
        <dbReference type="Proteomes" id="UP000806378"/>
    </source>
</evidence>
<evidence type="ECO:0000256" key="7">
    <source>
        <dbReference type="ARBA" id="ARBA00022786"/>
    </source>
</evidence>
<dbReference type="GO" id="GO:0008270">
    <property type="term" value="F:zinc ion binding"/>
    <property type="evidence" value="ECO:0007669"/>
    <property type="project" value="UniProtKB-KW"/>
</dbReference>
<dbReference type="EMBL" id="MU090278">
    <property type="protein sequence ID" value="KAF7848129.1"/>
    <property type="molecule type" value="Genomic_DNA"/>
</dbReference>
<feature type="domain" description="RING-type" evidence="10">
    <location>
        <begin position="24"/>
        <end position="73"/>
    </location>
</feature>
<dbReference type="InterPro" id="IPR044066">
    <property type="entry name" value="TRIAD_supradom"/>
</dbReference>
<evidence type="ECO:0000259" key="10">
    <source>
        <dbReference type="PROSITE" id="PS50089"/>
    </source>
</evidence>
<keyword evidence="8" id="KW-0862">Zinc</keyword>
<protein>
    <recommendedName>
        <fullName evidence="14">RING-type domain-containing protein</fullName>
    </recommendedName>
</protein>
<dbReference type="OrthoDB" id="10009520at2759"/>
<name>A0A8T0CPY1_CORYI</name>
<dbReference type="InterPro" id="IPR017907">
    <property type="entry name" value="Znf_RING_CS"/>
</dbReference>
<dbReference type="InterPro" id="IPR001841">
    <property type="entry name" value="Znf_RING"/>
</dbReference>
<keyword evidence="13" id="KW-1185">Reference proteome</keyword>
<dbReference type="PROSITE" id="PS51873">
    <property type="entry name" value="TRIAD"/>
    <property type="match status" value="1"/>
</dbReference>
<dbReference type="InterPro" id="IPR031127">
    <property type="entry name" value="E3_UB_ligase_RBR"/>
</dbReference>
<comment type="similarity">
    <text evidence="2">Belongs to the RBR family. Ariadne subfamily.</text>
</comment>
<evidence type="ECO:0000256" key="1">
    <source>
        <dbReference type="ARBA" id="ARBA00003976"/>
    </source>
</evidence>
<organism evidence="12 13">
    <name type="scientific">Corymbia citriodora subsp. variegata</name>
    <dbReference type="NCBI Taxonomy" id="360336"/>
    <lineage>
        <taxon>Eukaryota</taxon>
        <taxon>Viridiplantae</taxon>
        <taxon>Streptophyta</taxon>
        <taxon>Embryophyta</taxon>
        <taxon>Tracheophyta</taxon>
        <taxon>Spermatophyta</taxon>
        <taxon>Magnoliopsida</taxon>
        <taxon>eudicotyledons</taxon>
        <taxon>Gunneridae</taxon>
        <taxon>Pentapetalae</taxon>
        <taxon>rosids</taxon>
        <taxon>malvids</taxon>
        <taxon>Myrtales</taxon>
        <taxon>Myrtaceae</taxon>
        <taxon>Myrtoideae</taxon>
        <taxon>Eucalypteae</taxon>
        <taxon>Corymbia</taxon>
    </lineage>
</organism>
<sequence length="223" mass="25425">MRILWFGLNFGRPKLFRAAATQYCEICMECVLLTSCFKATARCKHSFCSPCMSSHITWSIGDGVVNVRCPALNCQARLDPLRCRELLSSKSFLRWCDLLCESCVVGFPKCYCPNSNCQEIIVDECGRSGKAKRFDCPICRRSGCFQCGSAWVEGHRCSRTLDEGLILLEHLADRKKWGRCPTCHTNNLRSFGFDMICRCGTWFCYVCRQDSRRFSCSCTQEAD</sequence>
<dbReference type="PANTHER" id="PTHR11685">
    <property type="entry name" value="RBR FAMILY RING FINGER AND IBR DOMAIN-CONTAINING"/>
    <property type="match status" value="1"/>
</dbReference>
<evidence type="ECO:0000259" key="11">
    <source>
        <dbReference type="PROSITE" id="PS51873"/>
    </source>
</evidence>
<feature type="domain" description="RING-type" evidence="11">
    <location>
        <begin position="20"/>
        <end position="222"/>
    </location>
</feature>
<evidence type="ECO:0000256" key="6">
    <source>
        <dbReference type="ARBA" id="ARBA00022771"/>
    </source>
</evidence>
<proteinExistence type="inferred from homology"/>
<evidence type="ECO:0000256" key="2">
    <source>
        <dbReference type="ARBA" id="ARBA00005884"/>
    </source>
</evidence>
<keyword evidence="4" id="KW-0479">Metal-binding</keyword>
<dbReference type="Gene3D" id="3.30.40.10">
    <property type="entry name" value="Zinc/RING finger domain, C3HC4 (zinc finger)"/>
    <property type="match status" value="1"/>
</dbReference>
<gene>
    <name evidence="12" type="ORF">BT93_L2269</name>
</gene>
<dbReference type="PROSITE" id="PS00518">
    <property type="entry name" value="ZF_RING_1"/>
    <property type="match status" value="1"/>
</dbReference>
<keyword evidence="7" id="KW-0833">Ubl conjugation pathway</keyword>
<dbReference type="PROSITE" id="PS50089">
    <property type="entry name" value="ZF_RING_2"/>
    <property type="match status" value="1"/>
</dbReference>
<keyword evidence="6 9" id="KW-0863">Zinc-finger</keyword>
<evidence type="ECO:0000256" key="4">
    <source>
        <dbReference type="ARBA" id="ARBA00022723"/>
    </source>
</evidence>
<dbReference type="Pfam" id="PF00097">
    <property type="entry name" value="zf-C3HC4"/>
    <property type="match status" value="1"/>
</dbReference>